<dbReference type="EMBL" id="CM035410">
    <property type="protein sequence ID" value="KAH7437755.1"/>
    <property type="molecule type" value="Genomic_DNA"/>
</dbReference>
<keyword evidence="4" id="KW-1185">Reference proteome</keyword>
<reference evidence="3" key="1">
    <citation type="submission" date="2021-08" db="EMBL/GenBank/DDBJ databases">
        <title>WGS assembly of Ceratopteris richardii.</title>
        <authorList>
            <person name="Marchant D.B."/>
            <person name="Chen G."/>
            <person name="Jenkins J."/>
            <person name="Shu S."/>
            <person name="Leebens-Mack J."/>
            <person name="Grimwood J."/>
            <person name="Schmutz J."/>
            <person name="Soltis P."/>
            <person name="Soltis D."/>
            <person name="Chen Z.-H."/>
        </authorList>
    </citation>
    <scope>NUCLEOTIDE SEQUENCE</scope>
    <source>
        <strain evidence="3">Whitten #5841</strain>
        <tissue evidence="3">Leaf</tissue>
    </source>
</reference>
<evidence type="ECO:0000256" key="1">
    <source>
        <dbReference type="ARBA" id="ARBA00022737"/>
    </source>
</evidence>
<feature type="repeat" description="PPR" evidence="2">
    <location>
        <begin position="388"/>
        <end position="422"/>
    </location>
</feature>
<dbReference type="FunFam" id="1.25.40.10:FF:000158">
    <property type="entry name" value="pentatricopeptide repeat-containing protein At2g33680"/>
    <property type="match status" value="1"/>
</dbReference>
<evidence type="ECO:0000256" key="2">
    <source>
        <dbReference type="PROSITE-ProRule" id="PRU00708"/>
    </source>
</evidence>
<dbReference type="GO" id="GO:0003723">
    <property type="term" value="F:RNA binding"/>
    <property type="evidence" value="ECO:0007669"/>
    <property type="project" value="InterPro"/>
</dbReference>
<feature type="repeat" description="PPR" evidence="2">
    <location>
        <begin position="154"/>
        <end position="188"/>
    </location>
</feature>
<dbReference type="OrthoDB" id="1887275at2759"/>
<dbReference type="Pfam" id="PF01535">
    <property type="entry name" value="PPR"/>
    <property type="match status" value="4"/>
</dbReference>
<accession>A0A8T2UVZ1</accession>
<sequence>MAAYSRWSLKRGLQASASCPLQCTFRHYALSRNHAELYSSEAGASISLQSHRHPLEESLNIASLLRFHSKKKSLSAGKVLHALIITFGFERNILLGNCLIGLYDGCGSLHDAQSVFDHLEAPNVFSWNLLLHAYGQHASLADVRNLFDRIPHPDVCSWNTLIKLVSQHGCIDDTRSVFDRMPHRNIVSWNAMIAASSRPTKYCHDALFYFLQMQIEGVFPDKFTFVSIIDACSSLRSLVEGKIFHVYTINMGIAHEPMVGTAVINLYDKFGLTEEAFSAFKTISCIDTIALTAMIACFSHSEQGRNALNLFYSILPQGMQPDKITYVCALDACASISTLDEGKEIHSVVVQVGLERNPIIQTALVNMYGKGFSLCDALWIFWNMPNEDAIPWTVMIGTLAENEEHENALSLFYRMCSNGLNPDEITFICVLDICAGLGMLEEGHTIHSAILEECLDENVVLANNLINMYGKCACLDEARNVFNRMLLRSTITWNTLLGSYALSGQYMDTILLFQDMMNENKVVDDITCLCVLTACSHAGFVEFGMFFFASIYLCHRVIYTKDHYVCAVDLLGRAGHLEEAEVFIHCIPFTYFPMLWLCLLGACKAHGDLARGARSGKWCIALDPTDPAPCIALMNIYSHFDLADLDE</sequence>
<dbReference type="Proteomes" id="UP000825935">
    <property type="component" value="Chromosome 5"/>
</dbReference>
<protein>
    <recommendedName>
        <fullName evidence="5">Pentatricopeptide repeat-containing protein</fullName>
    </recommendedName>
</protein>
<comment type="caution">
    <text evidence="3">The sequence shown here is derived from an EMBL/GenBank/DDBJ whole genome shotgun (WGS) entry which is preliminary data.</text>
</comment>
<dbReference type="PROSITE" id="PS51375">
    <property type="entry name" value="PPR"/>
    <property type="match status" value="3"/>
</dbReference>
<dbReference type="AlphaFoldDB" id="A0A8T2UVZ1"/>
<evidence type="ECO:0000313" key="3">
    <source>
        <dbReference type="EMBL" id="KAH7437755.1"/>
    </source>
</evidence>
<dbReference type="InterPro" id="IPR011990">
    <property type="entry name" value="TPR-like_helical_dom_sf"/>
</dbReference>
<dbReference type="GO" id="GO:0009451">
    <property type="term" value="P:RNA modification"/>
    <property type="evidence" value="ECO:0007669"/>
    <property type="project" value="InterPro"/>
</dbReference>
<dbReference type="InterPro" id="IPR002885">
    <property type="entry name" value="PPR_rpt"/>
</dbReference>
<dbReference type="Gene3D" id="1.25.40.10">
    <property type="entry name" value="Tetratricopeptide repeat domain"/>
    <property type="match status" value="3"/>
</dbReference>
<dbReference type="InterPro" id="IPR046960">
    <property type="entry name" value="PPR_At4g14850-like_plant"/>
</dbReference>
<dbReference type="PANTHER" id="PTHR47926">
    <property type="entry name" value="PENTATRICOPEPTIDE REPEAT-CONTAINING PROTEIN"/>
    <property type="match status" value="1"/>
</dbReference>
<keyword evidence="1" id="KW-0677">Repeat</keyword>
<dbReference type="PANTHER" id="PTHR47926:SF533">
    <property type="entry name" value="DYW DOMAIN-CONTAINING PROTEIN"/>
    <property type="match status" value="1"/>
</dbReference>
<organism evidence="3 4">
    <name type="scientific">Ceratopteris richardii</name>
    <name type="common">Triangle waterfern</name>
    <dbReference type="NCBI Taxonomy" id="49495"/>
    <lineage>
        <taxon>Eukaryota</taxon>
        <taxon>Viridiplantae</taxon>
        <taxon>Streptophyta</taxon>
        <taxon>Embryophyta</taxon>
        <taxon>Tracheophyta</taxon>
        <taxon>Polypodiopsida</taxon>
        <taxon>Polypodiidae</taxon>
        <taxon>Polypodiales</taxon>
        <taxon>Pteridineae</taxon>
        <taxon>Pteridaceae</taxon>
        <taxon>Parkerioideae</taxon>
        <taxon>Ceratopteris</taxon>
    </lineage>
</organism>
<gene>
    <name evidence="3" type="ORF">KP509_05G087100</name>
</gene>
<dbReference type="OMA" id="YIILADI"/>
<name>A0A8T2UVZ1_CERRI</name>
<evidence type="ECO:0000313" key="4">
    <source>
        <dbReference type="Proteomes" id="UP000825935"/>
    </source>
</evidence>
<proteinExistence type="predicted"/>
<dbReference type="GO" id="GO:0048731">
    <property type="term" value="P:system development"/>
    <property type="evidence" value="ECO:0007669"/>
    <property type="project" value="UniProtKB-ARBA"/>
</dbReference>
<dbReference type="NCBIfam" id="TIGR00756">
    <property type="entry name" value="PPR"/>
    <property type="match status" value="3"/>
</dbReference>
<evidence type="ECO:0008006" key="5">
    <source>
        <dbReference type="Google" id="ProtNLM"/>
    </source>
</evidence>
<feature type="repeat" description="PPR" evidence="2">
    <location>
        <begin position="489"/>
        <end position="523"/>
    </location>
</feature>